<sequence>MLFLTVKYLHIISTVFLFGFGFGSYLYFVSAHRTRNPVVIEAVGRMVVWFDARITTAAGVLQVVTGAVLAKMAGYSFVSGWLPYALGVFAVVGTLWLPVLWLQKQLVLSAVVAGAGQLSKRHWRLYAWWFWMGVAGFTGMFLIALAMVTKLTLLQLLSSVL</sequence>
<reference evidence="2 3" key="1">
    <citation type="submission" date="2020-08" db="EMBL/GenBank/DDBJ databases">
        <title>Functional genomics of gut bacteria from endangered species of beetles.</title>
        <authorList>
            <person name="Carlos-Shanley C."/>
        </authorList>
    </citation>
    <scope>NUCLEOTIDE SEQUENCE [LARGE SCALE GENOMIC DNA]</scope>
    <source>
        <strain evidence="2 3">S00179</strain>
    </source>
</reference>
<feature type="transmembrane region" description="Helical" evidence="1">
    <location>
        <begin position="123"/>
        <end position="148"/>
    </location>
</feature>
<evidence type="ECO:0000256" key="1">
    <source>
        <dbReference type="SAM" id="Phobius"/>
    </source>
</evidence>
<organism evidence="2 3">
    <name type="scientific">Pseudomonas nitroreducens</name>
    <dbReference type="NCBI Taxonomy" id="46680"/>
    <lineage>
        <taxon>Bacteria</taxon>
        <taxon>Pseudomonadati</taxon>
        <taxon>Pseudomonadota</taxon>
        <taxon>Gammaproteobacteria</taxon>
        <taxon>Pseudomonadales</taxon>
        <taxon>Pseudomonadaceae</taxon>
        <taxon>Pseudomonas</taxon>
    </lineage>
</organism>
<name>A0A7W7KRX5_PSENT</name>
<protein>
    <submittedName>
        <fullName evidence="2">Putative membrane protein</fullName>
    </submittedName>
</protein>
<accession>A0A7W7KRX5</accession>
<keyword evidence="1" id="KW-1133">Transmembrane helix</keyword>
<gene>
    <name evidence="2" type="ORF">HNP46_006515</name>
</gene>
<evidence type="ECO:0000313" key="2">
    <source>
        <dbReference type="EMBL" id="MBB4867601.1"/>
    </source>
</evidence>
<dbReference type="EMBL" id="JACHLI010000043">
    <property type="protein sequence ID" value="MBB4867601.1"/>
    <property type="molecule type" value="Genomic_DNA"/>
</dbReference>
<feature type="transmembrane region" description="Helical" evidence="1">
    <location>
        <begin position="6"/>
        <end position="28"/>
    </location>
</feature>
<comment type="caution">
    <text evidence="2">The sequence shown here is derived from an EMBL/GenBank/DDBJ whole genome shotgun (WGS) entry which is preliminary data.</text>
</comment>
<proteinExistence type="predicted"/>
<feature type="transmembrane region" description="Helical" evidence="1">
    <location>
        <begin position="48"/>
        <end position="69"/>
    </location>
</feature>
<dbReference type="Pfam" id="PF10027">
    <property type="entry name" value="DUF2269"/>
    <property type="match status" value="1"/>
</dbReference>
<evidence type="ECO:0000313" key="3">
    <source>
        <dbReference type="Proteomes" id="UP000566995"/>
    </source>
</evidence>
<keyword evidence="1" id="KW-0812">Transmembrane</keyword>
<keyword evidence="1" id="KW-0472">Membrane</keyword>
<dbReference type="RefSeq" id="WP_184597302.1">
    <property type="nucleotide sequence ID" value="NZ_JACHLI010000043.1"/>
</dbReference>
<feature type="transmembrane region" description="Helical" evidence="1">
    <location>
        <begin position="81"/>
        <end position="102"/>
    </location>
</feature>
<dbReference type="Proteomes" id="UP000566995">
    <property type="component" value="Unassembled WGS sequence"/>
</dbReference>
<dbReference type="AlphaFoldDB" id="A0A7W7KRX5"/>
<dbReference type="InterPro" id="IPR018729">
    <property type="entry name" value="DUF2269_transmembrane"/>
</dbReference>